<dbReference type="InterPro" id="IPR017340">
    <property type="entry name" value="U1_snRNP-C"/>
</dbReference>
<evidence type="ECO:0000313" key="11">
    <source>
        <dbReference type="EMBL" id="THH14394.1"/>
    </source>
</evidence>
<evidence type="ECO:0000256" key="1">
    <source>
        <dbReference type="ARBA" id="ARBA00004123"/>
    </source>
</evidence>
<evidence type="ECO:0000256" key="4">
    <source>
        <dbReference type="ARBA" id="ARBA00022833"/>
    </source>
</evidence>
<dbReference type="FunFam" id="3.30.160.60:FF:000059">
    <property type="entry name" value="U1 small nuclear ribonucleoprotein C"/>
    <property type="match status" value="1"/>
</dbReference>
<evidence type="ECO:0000256" key="2">
    <source>
        <dbReference type="ARBA" id="ARBA00022723"/>
    </source>
</evidence>
<dbReference type="InterPro" id="IPR036236">
    <property type="entry name" value="Znf_C2H2_sf"/>
</dbReference>
<feature type="compositionally biased region" description="Pro residues" evidence="9">
    <location>
        <begin position="81"/>
        <end position="91"/>
    </location>
</feature>
<keyword evidence="7" id="KW-0687">Ribonucleoprotein</keyword>
<feature type="compositionally biased region" description="Pro residues" evidence="9">
    <location>
        <begin position="101"/>
        <end position="160"/>
    </location>
</feature>
<comment type="subunit">
    <text evidence="8">Component of the U1 snRNP. The U1 snRNP is composed of the U1 snRNA and the 7 core Sm proteins SNRPB, SNRPD1, SNRPD2, SNRPD3, SNRPE, SNRPF and SNRPG that assemble in a heptameric protein ring on the Sm site of the small nuclear RNA to form the core snRNP, and at least 3 U1 snRNP-specific proteins SNRNP70/U1-70K, SNRPA/U1-A and SNRPC/U1-C. SNRPC/U1-C interacts with U1 snRNA and the 5' splice-site region of the pre-mRNA. Interacts (via N-terminus) with TIA1 (via C-terminus); thereby promoting spliceosomal U1 snRNP recruitment to 5' splice sites.</text>
</comment>
<feature type="compositionally biased region" description="Pro residues" evidence="9">
    <location>
        <begin position="177"/>
        <end position="197"/>
    </location>
</feature>
<keyword evidence="3" id="KW-0863">Zinc-finger</keyword>
<dbReference type="InterPro" id="IPR003604">
    <property type="entry name" value="Matrin/U1-like-C_Znf_C2H2"/>
</dbReference>
<evidence type="ECO:0000256" key="9">
    <source>
        <dbReference type="SAM" id="MobiDB-lite"/>
    </source>
</evidence>
<feature type="region of interest" description="Disordered" evidence="9">
    <location>
        <begin position="59"/>
        <end position="235"/>
    </location>
</feature>
<comment type="caution">
    <text evidence="11">The sequence shown here is derived from an EMBL/GenBank/DDBJ whole genome shotgun (WGS) entry which is preliminary data.</text>
</comment>
<dbReference type="Proteomes" id="UP000310158">
    <property type="component" value="Unassembled WGS sequence"/>
</dbReference>
<name>A0A4S4LQ11_9AGAM</name>
<dbReference type="Pfam" id="PF06220">
    <property type="entry name" value="zf-U1"/>
    <property type="match status" value="1"/>
</dbReference>
<dbReference type="OrthoDB" id="76567at2759"/>
<comment type="subcellular location">
    <subcellularLocation>
        <location evidence="1">Nucleus</location>
    </subcellularLocation>
</comment>
<sequence>TTDMPKHYCDYCDVYLTHDSASVRKAHNSGRNHLANVRDYYASLGHDKAQSIIDQITSAYESSGGPPPGGFGFGPQHLAPAGPPFGGPPFGGPGGFTSPPAGFPQPPFPPGPGGFPPPGMMGPPGGPPFPPAGGMPPGMGPPNGFPGAPPFPPQNMPPFPAQNAPPFSPPNAAAPGSAPPFPPNFAPGPNQPPPNFSGPPGQQQSGQGPPPQSGGPPGGIGPAGMHPDRMKLLNGGCSESFTRSFSLVSHVEETHRGLLNREVPAAGAEVLKRLSRPHFHQPRTLPSLPRSCRIDKISRPTVQYTQAQMHTSVPQSSVVRKWSRLGVQDTDDQDSMEIQFDDLPGADTRSKKRRRLNDPPPPLDYITVLPRKTPTPSRPQLSCPLIVSEQQIPAPDPPLTFLYSTFSLRFDELEKQGLTLGDGIWRDASQSNGAGRHG</sequence>
<keyword evidence="2" id="KW-0479">Metal-binding</keyword>
<feature type="region of interest" description="Disordered" evidence="9">
    <location>
        <begin position="341"/>
        <end position="363"/>
    </location>
</feature>
<keyword evidence="6" id="KW-0539">Nucleus</keyword>
<reference evidence="11 12" key="1">
    <citation type="submission" date="2019-02" db="EMBL/GenBank/DDBJ databases">
        <title>Genome sequencing of the rare red list fungi Bondarzewia mesenterica.</title>
        <authorList>
            <person name="Buettner E."/>
            <person name="Kellner H."/>
        </authorList>
    </citation>
    <scope>NUCLEOTIDE SEQUENCE [LARGE SCALE GENOMIC DNA]</scope>
    <source>
        <strain evidence="11 12">DSM 108281</strain>
    </source>
</reference>
<evidence type="ECO:0000256" key="6">
    <source>
        <dbReference type="ARBA" id="ARBA00023242"/>
    </source>
</evidence>
<dbReference type="SUPFAM" id="SSF57667">
    <property type="entry name" value="beta-beta-alpha zinc fingers"/>
    <property type="match status" value="1"/>
</dbReference>
<organism evidence="11 12">
    <name type="scientific">Bondarzewia mesenterica</name>
    <dbReference type="NCBI Taxonomy" id="1095465"/>
    <lineage>
        <taxon>Eukaryota</taxon>
        <taxon>Fungi</taxon>
        <taxon>Dikarya</taxon>
        <taxon>Basidiomycota</taxon>
        <taxon>Agaricomycotina</taxon>
        <taxon>Agaricomycetes</taxon>
        <taxon>Russulales</taxon>
        <taxon>Bondarzewiaceae</taxon>
        <taxon>Bondarzewia</taxon>
    </lineage>
</organism>
<dbReference type="GO" id="GO:0030627">
    <property type="term" value="F:pre-mRNA 5'-splice site binding"/>
    <property type="evidence" value="ECO:0007669"/>
    <property type="project" value="InterPro"/>
</dbReference>
<proteinExistence type="inferred from homology"/>
<dbReference type="GO" id="GO:0005685">
    <property type="term" value="C:U1 snRNP"/>
    <property type="evidence" value="ECO:0007669"/>
    <property type="project" value="InterPro"/>
</dbReference>
<evidence type="ECO:0000313" key="12">
    <source>
        <dbReference type="Proteomes" id="UP000310158"/>
    </source>
</evidence>
<dbReference type="SMART" id="SM00451">
    <property type="entry name" value="ZnF_U1"/>
    <property type="match status" value="1"/>
</dbReference>
<evidence type="ECO:0000256" key="7">
    <source>
        <dbReference type="ARBA" id="ARBA00023274"/>
    </source>
</evidence>
<dbReference type="InterPro" id="IPR000690">
    <property type="entry name" value="Matrin/U1-C_Znf_C2H2"/>
</dbReference>
<accession>A0A4S4LQ11</accession>
<dbReference type="PROSITE" id="PS50171">
    <property type="entry name" value="ZF_MATRIN"/>
    <property type="match status" value="1"/>
</dbReference>
<dbReference type="GO" id="GO:0000395">
    <property type="term" value="P:mRNA 5'-splice site recognition"/>
    <property type="evidence" value="ECO:0007669"/>
    <property type="project" value="InterPro"/>
</dbReference>
<dbReference type="PANTHER" id="PTHR31148:SF1">
    <property type="entry name" value="U1 SMALL NUCLEAR RIBONUCLEOPROTEIN C"/>
    <property type="match status" value="1"/>
</dbReference>
<dbReference type="PANTHER" id="PTHR31148">
    <property type="entry name" value="U1 SMALL NUCLEAR RIBONUCLEOPROTEIN C"/>
    <property type="match status" value="1"/>
</dbReference>
<feature type="domain" description="Matrin-type" evidence="10">
    <location>
        <begin position="7"/>
        <end position="39"/>
    </location>
</feature>
<dbReference type="AlphaFoldDB" id="A0A4S4LQ11"/>
<evidence type="ECO:0000256" key="3">
    <source>
        <dbReference type="ARBA" id="ARBA00022771"/>
    </source>
</evidence>
<dbReference type="Gene3D" id="3.30.160.60">
    <property type="entry name" value="Classic Zinc Finger"/>
    <property type="match status" value="1"/>
</dbReference>
<dbReference type="EMBL" id="SGPL01000280">
    <property type="protein sequence ID" value="THH14394.1"/>
    <property type="molecule type" value="Genomic_DNA"/>
</dbReference>
<dbReference type="GO" id="GO:0008270">
    <property type="term" value="F:zinc ion binding"/>
    <property type="evidence" value="ECO:0007669"/>
    <property type="project" value="UniProtKB-KW"/>
</dbReference>
<feature type="compositionally biased region" description="Low complexity" evidence="9">
    <location>
        <begin position="198"/>
        <end position="207"/>
    </location>
</feature>
<keyword evidence="5" id="KW-0694">RNA-binding</keyword>
<evidence type="ECO:0000259" key="10">
    <source>
        <dbReference type="PROSITE" id="PS50171"/>
    </source>
</evidence>
<feature type="non-terminal residue" evidence="11">
    <location>
        <position position="1"/>
    </location>
</feature>
<dbReference type="InterPro" id="IPR013085">
    <property type="entry name" value="U1-CZ_Znf_C2H2"/>
</dbReference>
<protein>
    <recommendedName>
        <fullName evidence="10">Matrin-type domain-containing protein</fullName>
    </recommendedName>
</protein>
<keyword evidence="12" id="KW-1185">Reference proteome</keyword>
<feature type="compositionally biased region" description="Low complexity" evidence="9">
    <location>
        <begin position="161"/>
        <end position="176"/>
    </location>
</feature>
<keyword evidence="4" id="KW-0862">Zinc</keyword>
<evidence type="ECO:0000256" key="5">
    <source>
        <dbReference type="ARBA" id="ARBA00022884"/>
    </source>
</evidence>
<dbReference type="HAMAP" id="MF_03153">
    <property type="entry name" value="U1_C"/>
    <property type="match status" value="1"/>
</dbReference>
<gene>
    <name evidence="11" type="ORF">EW146_g5926</name>
</gene>
<evidence type="ECO:0000256" key="8">
    <source>
        <dbReference type="ARBA" id="ARBA00046357"/>
    </source>
</evidence>